<dbReference type="InterPro" id="IPR038586">
    <property type="entry name" value="Tctex-1-like_sf"/>
</dbReference>
<dbReference type="OrthoDB" id="10059120at2759"/>
<dbReference type="CDD" id="cd21455">
    <property type="entry name" value="DLC-like_DYNLT1_DYNLT3"/>
    <property type="match status" value="1"/>
</dbReference>
<dbReference type="Proteomes" id="UP000224006">
    <property type="component" value="Chromosome II"/>
</dbReference>
<accession>A0A2A9MNU2</accession>
<dbReference type="AlphaFoldDB" id="A0A2A9MNU2"/>
<dbReference type="Gene3D" id="3.30.1140.40">
    <property type="entry name" value="Tctex-1"/>
    <property type="match status" value="1"/>
</dbReference>
<dbReference type="GO" id="GO:0005737">
    <property type="term" value="C:cytoplasm"/>
    <property type="evidence" value="ECO:0007669"/>
    <property type="project" value="TreeGrafter"/>
</dbReference>
<dbReference type="Pfam" id="PF03645">
    <property type="entry name" value="Tctex-1"/>
    <property type="match status" value="1"/>
</dbReference>
<dbReference type="EMBL" id="NWUJ01000002">
    <property type="protein sequence ID" value="PFH37410.1"/>
    <property type="molecule type" value="Genomic_DNA"/>
</dbReference>
<evidence type="ECO:0000313" key="2">
    <source>
        <dbReference type="Proteomes" id="UP000224006"/>
    </source>
</evidence>
<sequence length="128" mass="14459">MAATESLLKKVRAGSVNWSSEEVERVVLEVIEDQLQDVEYDESLASQWVNNICEECMQRLVELKKPFKYIVQTAILQRTGAGLHATSSCFWQPAEDGALVCLWPRERLQTQEKKGGVQACVIVYVISL</sequence>
<comment type="caution">
    <text evidence="1">The sequence shown here is derived from an EMBL/GenBank/DDBJ whole genome shotgun (WGS) entry which is preliminary data.</text>
</comment>
<keyword evidence="2" id="KW-1185">Reference proteome</keyword>
<dbReference type="GO" id="GO:0005868">
    <property type="term" value="C:cytoplasmic dynein complex"/>
    <property type="evidence" value="ECO:0007669"/>
    <property type="project" value="TreeGrafter"/>
</dbReference>
<dbReference type="RefSeq" id="XP_029221419.1">
    <property type="nucleotide sequence ID" value="XM_029362454.1"/>
</dbReference>
<gene>
    <name evidence="1" type="ORF">BESB_038680</name>
</gene>
<dbReference type="GeneID" id="40308849"/>
<proteinExistence type="predicted"/>
<dbReference type="PANTHER" id="PTHR21255:SF4">
    <property type="entry name" value="DYNEIN LIGHT CHAIN TCTEX-TYPE"/>
    <property type="match status" value="1"/>
</dbReference>
<dbReference type="InterPro" id="IPR005334">
    <property type="entry name" value="Tctex-1-like"/>
</dbReference>
<organism evidence="1 2">
    <name type="scientific">Besnoitia besnoiti</name>
    <name type="common">Apicomplexan protozoan</name>
    <dbReference type="NCBI Taxonomy" id="94643"/>
    <lineage>
        <taxon>Eukaryota</taxon>
        <taxon>Sar</taxon>
        <taxon>Alveolata</taxon>
        <taxon>Apicomplexa</taxon>
        <taxon>Conoidasida</taxon>
        <taxon>Coccidia</taxon>
        <taxon>Eucoccidiorida</taxon>
        <taxon>Eimeriorina</taxon>
        <taxon>Sarcocystidae</taxon>
        <taxon>Besnoitia</taxon>
    </lineage>
</organism>
<dbReference type="GO" id="GO:0007018">
    <property type="term" value="P:microtubule-based movement"/>
    <property type="evidence" value="ECO:0007669"/>
    <property type="project" value="TreeGrafter"/>
</dbReference>
<dbReference type="KEGG" id="bbes:BESB_038680"/>
<evidence type="ECO:0000313" key="1">
    <source>
        <dbReference type="EMBL" id="PFH37410.1"/>
    </source>
</evidence>
<dbReference type="PANTHER" id="PTHR21255">
    <property type="entry name" value="T-COMPLEX-ASSOCIATED-TESTIS-EXPRESSED 1/ DYNEIN LIGHT CHAIN"/>
    <property type="match status" value="1"/>
</dbReference>
<protein>
    <submittedName>
        <fullName evidence="1">Tctex-1 family protein</fullName>
    </submittedName>
</protein>
<dbReference type="VEuPathDB" id="ToxoDB:BESB_038680"/>
<dbReference type="GO" id="GO:0045505">
    <property type="term" value="F:dynein intermediate chain binding"/>
    <property type="evidence" value="ECO:0007669"/>
    <property type="project" value="TreeGrafter"/>
</dbReference>
<dbReference type="STRING" id="94643.A0A2A9MNU2"/>
<reference evidence="1 2" key="1">
    <citation type="submission" date="2017-09" db="EMBL/GenBank/DDBJ databases">
        <title>Genome sequencing of Besnoitia besnoiti strain Bb-Ger1.</title>
        <authorList>
            <person name="Schares G."/>
            <person name="Venepally P."/>
            <person name="Lorenzi H.A."/>
        </authorList>
    </citation>
    <scope>NUCLEOTIDE SEQUENCE [LARGE SCALE GENOMIC DNA]</scope>
    <source>
        <strain evidence="1 2">Bb-Ger1</strain>
    </source>
</reference>
<name>A0A2A9MNU2_BESBE</name>